<keyword evidence="2" id="KW-0479">Metal-binding</keyword>
<evidence type="ECO:0000256" key="3">
    <source>
        <dbReference type="ARBA" id="ARBA00022771"/>
    </source>
</evidence>
<dbReference type="Pfam" id="PF05699">
    <property type="entry name" value="Dimer_Tnp_hAT"/>
    <property type="match status" value="1"/>
</dbReference>
<dbReference type="Proteomes" id="UP001153636">
    <property type="component" value="Chromosome 6"/>
</dbReference>
<dbReference type="SUPFAM" id="SSF53098">
    <property type="entry name" value="Ribonuclease H-like"/>
    <property type="match status" value="1"/>
</dbReference>
<dbReference type="GO" id="GO:0008270">
    <property type="term" value="F:zinc ion binding"/>
    <property type="evidence" value="ECO:0007669"/>
    <property type="project" value="UniProtKB-KW"/>
</dbReference>
<name>A0A9P0D4J1_9CUCU</name>
<evidence type="ECO:0000313" key="8">
    <source>
        <dbReference type="Proteomes" id="UP001153636"/>
    </source>
</evidence>
<protein>
    <recommendedName>
        <fullName evidence="6">HAT C-terminal dimerisation domain-containing protein</fullName>
    </recommendedName>
</protein>
<accession>A0A9P0D4J1</accession>
<dbReference type="PANTHER" id="PTHR46481:SF10">
    <property type="entry name" value="ZINC FINGER BED DOMAIN-CONTAINING PROTEIN 39"/>
    <property type="match status" value="1"/>
</dbReference>
<dbReference type="OrthoDB" id="3062869at2759"/>
<dbReference type="GO" id="GO:0005634">
    <property type="term" value="C:nucleus"/>
    <property type="evidence" value="ECO:0007669"/>
    <property type="project" value="UniProtKB-SubCell"/>
</dbReference>
<sequence length="447" mass="51939">MYEEYKKKLKNVLKEVNFVAITTDSWTSVATESYLTITCHYINEHFELKRNILSLKQITERHTTQQVFGEWEISKKSTCIVTDNASNMFKACDLLKIRHLGCYAHTLNLVVQENLKLVALQSILTRCKYVVRHFKSSTHDMNLFKKEQQNGDVTKNKPLQLLQDVPTRWNSTLYMIQRIITTNNPLNRTLLNLRNAPSPFTIDEFSLLKDIEKCLECFEEATKQVSGSNYITVSLIIPLTLGIFKHLTDCIANLNTEEGKQLFLKLTQSVRQRLFSYETRSVTRIFALLDPRFKKEGFRNPDNAVQATNYLEQEMGQLLKASEKEQNSEQDSPKSTSPKNRLLSFIGQRVEEKSTNISSDIIIIKRQYFERPNCREDIDPLLFGKVTRENINPLPELIQKIFCIPATSMESERTFSSAEEIIYDTKSRLKSKKVKMLIFLNKNHWLL</sequence>
<keyword evidence="8" id="KW-1185">Reference proteome</keyword>
<reference evidence="7" key="1">
    <citation type="submission" date="2022-01" db="EMBL/GenBank/DDBJ databases">
        <authorList>
            <person name="King R."/>
        </authorList>
    </citation>
    <scope>NUCLEOTIDE SEQUENCE</scope>
</reference>
<evidence type="ECO:0000256" key="2">
    <source>
        <dbReference type="ARBA" id="ARBA00022723"/>
    </source>
</evidence>
<evidence type="ECO:0000259" key="6">
    <source>
        <dbReference type="Pfam" id="PF05699"/>
    </source>
</evidence>
<feature type="domain" description="HAT C-terminal dimerisation" evidence="6">
    <location>
        <begin position="366"/>
        <end position="443"/>
    </location>
</feature>
<dbReference type="InterPro" id="IPR008906">
    <property type="entry name" value="HATC_C_dom"/>
</dbReference>
<dbReference type="EMBL" id="OV651818">
    <property type="protein sequence ID" value="CAH1111733.1"/>
    <property type="molecule type" value="Genomic_DNA"/>
</dbReference>
<dbReference type="PANTHER" id="PTHR46481">
    <property type="entry name" value="ZINC FINGER BED DOMAIN-CONTAINING PROTEIN 4"/>
    <property type="match status" value="1"/>
</dbReference>
<evidence type="ECO:0000256" key="1">
    <source>
        <dbReference type="ARBA" id="ARBA00004123"/>
    </source>
</evidence>
<keyword evidence="3" id="KW-0863">Zinc-finger</keyword>
<dbReference type="AlphaFoldDB" id="A0A9P0D4J1"/>
<keyword evidence="4" id="KW-0862">Zinc</keyword>
<evidence type="ECO:0000256" key="4">
    <source>
        <dbReference type="ARBA" id="ARBA00022833"/>
    </source>
</evidence>
<evidence type="ECO:0000313" key="7">
    <source>
        <dbReference type="EMBL" id="CAH1111733.1"/>
    </source>
</evidence>
<comment type="subcellular location">
    <subcellularLocation>
        <location evidence="1">Nucleus</location>
    </subcellularLocation>
</comment>
<dbReference type="GO" id="GO:0046983">
    <property type="term" value="F:protein dimerization activity"/>
    <property type="evidence" value="ECO:0007669"/>
    <property type="project" value="InterPro"/>
</dbReference>
<gene>
    <name evidence="7" type="ORF">PSYICH_LOCUS12661</name>
</gene>
<evidence type="ECO:0000256" key="5">
    <source>
        <dbReference type="ARBA" id="ARBA00023242"/>
    </source>
</evidence>
<organism evidence="7 8">
    <name type="scientific">Psylliodes chrysocephalus</name>
    <dbReference type="NCBI Taxonomy" id="3402493"/>
    <lineage>
        <taxon>Eukaryota</taxon>
        <taxon>Metazoa</taxon>
        <taxon>Ecdysozoa</taxon>
        <taxon>Arthropoda</taxon>
        <taxon>Hexapoda</taxon>
        <taxon>Insecta</taxon>
        <taxon>Pterygota</taxon>
        <taxon>Neoptera</taxon>
        <taxon>Endopterygota</taxon>
        <taxon>Coleoptera</taxon>
        <taxon>Polyphaga</taxon>
        <taxon>Cucujiformia</taxon>
        <taxon>Chrysomeloidea</taxon>
        <taxon>Chrysomelidae</taxon>
        <taxon>Galerucinae</taxon>
        <taxon>Alticini</taxon>
        <taxon>Psylliodes</taxon>
    </lineage>
</organism>
<dbReference type="InterPro" id="IPR052035">
    <property type="entry name" value="ZnF_BED_domain_contain"/>
</dbReference>
<proteinExistence type="predicted"/>
<keyword evidence="5" id="KW-0539">Nucleus</keyword>
<dbReference type="InterPro" id="IPR012337">
    <property type="entry name" value="RNaseH-like_sf"/>
</dbReference>